<dbReference type="CDD" id="cd05233">
    <property type="entry name" value="SDR_c"/>
    <property type="match status" value="1"/>
</dbReference>
<evidence type="ECO:0000313" key="4">
    <source>
        <dbReference type="Proteomes" id="UP000601435"/>
    </source>
</evidence>
<comment type="similarity">
    <text evidence="1">Belongs to the short-chain dehydrogenases/reductases (SDR) family.</text>
</comment>
<name>A0A813C5C1_9DINO</name>
<gene>
    <name evidence="3" type="primary">yciK</name>
    <name evidence="3" type="ORF">SNEC2469_LOCUS33559</name>
</gene>
<accession>A0A813C5C1</accession>
<evidence type="ECO:0000313" key="3">
    <source>
        <dbReference type="EMBL" id="CAE7939563.1"/>
    </source>
</evidence>
<dbReference type="InterPro" id="IPR036291">
    <property type="entry name" value="NAD(P)-bd_dom_sf"/>
</dbReference>
<dbReference type="PRINTS" id="PR00081">
    <property type="entry name" value="GDHRDH"/>
</dbReference>
<organism evidence="3 4">
    <name type="scientific">Symbiodinium necroappetens</name>
    <dbReference type="NCBI Taxonomy" id="1628268"/>
    <lineage>
        <taxon>Eukaryota</taxon>
        <taxon>Sar</taxon>
        <taxon>Alveolata</taxon>
        <taxon>Dinophyceae</taxon>
        <taxon>Suessiales</taxon>
        <taxon>Symbiodiniaceae</taxon>
        <taxon>Symbiodinium</taxon>
    </lineage>
</organism>
<dbReference type="OrthoDB" id="8113278at2759"/>
<dbReference type="AlphaFoldDB" id="A0A813C5C1"/>
<dbReference type="InterPro" id="IPR002347">
    <property type="entry name" value="SDR_fam"/>
</dbReference>
<feature type="non-terminal residue" evidence="3">
    <location>
        <position position="1"/>
    </location>
</feature>
<sequence length="341" mass="36564">NAASRGAHVIAVARTVGGLEDLDDDIQALGSSTTLVPMDLTDGEAIDRLGAAIFERWGQLDGLIGNAGALGVLSPLPHIAPKDFANVFAVNVGANYRLIRSLDLLLRQSDAGRAVFISSGAALSAKPYWGLYAASKAALDAMVKSYAGEMAITEVKANIFYPGQVRTAMRAKAMPGEDPKTLPSPDEVAPKIVDLVSANYTKTGMRVDILQGEETAGQAEVSGQAFLRRNDGIVVYGAGSEVLLIPKTAYSDERMEQIYGSGKISYFGRTFTNDDPDYYNYARTAIADGEGRFSFNNVANGDYYLITTVTWMVQYAQQGGSLMERISVQGGQDVNVIMRGY</sequence>
<evidence type="ECO:0000256" key="2">
    <source>
        <dbReference type="ARBA" id="ARBA00023002"/>
    </source>
</evidence>
<proteinExistence type="inferred from homology"/>
<dbReference type="InterPro" id="IPR020904">
    <property type="entry name" value="Sc_DH/Rdtase_CS"/>
</dbReference>
<dbReference type="GO" id="GO:0016020">
    <property type="term" value="C:membrane"/>
    <property type="evidence" value="ECO:0007669"/>
    <property type="project" value="TreeGrafter"/>
</dbReference>
<reference evidence="3" key="1">
    <citation type="submission" date="2021-02" db="EMBL/GenBank/DDBJ databases">
        <authorList>
            <person name="Dougan E. K."/>
            <person name="Rhodes N."/>
            <person name="Thang M."/>
            <person name="Chan C."/>
        </authorList>
    </citation>
    <scope>NUCLEOTIDE SEQUENCE</scope>
</reference>
<dbReference type="SUPFAM" id="SSF117074">
    <property type="entry name" value="Hypothetical protein PA1324"/>
    <property type="match status" value="1"/>
</dbReference>
<dbReference type="Pfam" id="PF00106">
    <property type="entry name" value="adh_short"/>
    <property type="match status" value="1"/>
</dbReference>
<dbReference type="SUPFAM" id="SSF51735">
    <property type="entry name" value="NAD(P)-binding Rossmann-fold domains"/>
    <property type="match status" value="1"/>
</dbReference>
<comment type="caution">
    <text evidence="3">The sequence shown here is derived from an EMBL/GenBank/DDBJ whole genome shotgun (WGS) entry which is preliminary data.</text>
</comment>
<keyword evidence="2" id="KW-0560">Oxidoreductase</keyword>
<dbReference type="Gene3D" id="3.40.50.720">
    <property type="entry name" value="NAD(P)-binding Rossmann-like Domain"/>
    <property type="match status" value="1"/>
</dbReference>
<keyword evidence="4" id="KW-1185">Reference proteome</keyword>
<evidence type="ECO:0000256" key="1">
    <source>
        <dbReference type="ARBA" id="ARBA00006484"/>
    </source>
</evidence>
<dbReference type="PANTHER" id="PTHR44196:SF4">
    <property type="entry name" value="SHORT CHAIN DEHYDROGENASE"/>
    <property type="match status" value="1"/>
</dbReference>
<dbReference type="PROSITE" id="PS00061">
    <property type="entry name" value="ADH_SHORT"/>
    <property type="match status" value="1"/>
</dbReference>
<dbReference type="GO" id="GO:0016491">
    <property type="term" value="F:oxidoreductase activity"/>
    <property type="evidence" value="ECO:0007669"/>
    <property type="project" value="UniProtKB-KW"/>
</dbReference>
<protein>
    <submittedName>
        <fullName evidence="3">YciK protein</fullName>
    </submittedName>
</protein>
<dbReference type="EMBL" id="CAJNJA010089065">
    <property type="protein sequence ID" value="CAE7939563.1"/>
    <property type="molecule type" value="Genomic_DNA"/>
</dbReference>
<dbReference type="PANTHER" id="PTHR44196">
    <property type="entry name" value="DEHYDROGENASE/REDUCTASE SDR FAMILY MEMBER 7B"/>
    <property type="match status" value="1"/>
</dbReference>
<dbReference type="Proteomes" id="UP000601435">
    <property type="component" value="Unassembled WGS sequence"/>
</dbReference>